<keyword evidence="4" id="KW-0963">Cytoplasm</keyword>
<dbReference type="HOGENOM" id="CLU_085418_2_1_1"/>
<comment type="subcellular location">
    <subcellularLocation>
        <location evidence="1">Cytoplasm</location>
        <location evidence="1">Cytoskeleton</location>
    </subcellularLocation>
</comment>
<keyword evidence="8" id="KW-1185">Reference proteome</keyword>
<comment type="similarity">
    <text evidence="2">Belongs to the dynactin subunits 5/6 family. Dynactin subunit 6 subfamily.</text>
</comment>
<protein>
    <recommendedName>
        <fullName evidence="3">Dynactin subunit 6</fullName>
    </recommendedName>
</protein>
<dbReference type="OMA" id="ITMQAET"/>
<reference evidence="8" key="2">
    <citation type="submission" date="2013-04" db="EMBL/GenBank/DDBJ databases">
        <title>Genomic mechanisms accounting for the adaptation to parasitism in nematode-trapping fungi.</title>
        <authorList>
            <person name="Ahren D.G."/>
        </authorList>
    </citation>
    <scope>NUCLEOTIDE SEQUENCE [LARGE SCALE GENOMIC DNA]</scope>
    <source>
        <strain evidence="8">CBS 200.50</strain>
    </source>
</reference>
<dbReference type="EMBL" id="AQGS01000131">
    <property type="protein sequence ID" value="EPS41937.1"/>
    <property type="molecule type" value="Genomic_DNA"/>
</dbReference>
<dbReference type="PANTHER" id="PTHR13072">
    <property type="entry name" value="DYNACTIN 6"/>
    <property type="match status" value="1"/>
</dbReference>
<dbReference type="STRING" id="1284197.S8C2S0"/>
<dbReference type="InterPro" id="IPR027777">
    <property type="entry name" value="DCTN6"/>
</dbReference>
<reference evidence="7 8" key="1">
    <citation type="journal article" date="2013" name="PLoS Genet.">
        <title>Genomic mechanisms accounting for the adaptation to parasitism in nematode-trapping fungi.</title>
        <authorList>
            <person name="Meerupati T."/>
            <person name="Andersson K.M."/>
            <person name="Friman E."/>
            <person name="Kumar D."/>
            <person name="Tunlid A."/>
            <person name="Ahren D."/>
        </authorList>
    </citation>
    <scope>NUCLEOTIDE SEQUENCE [LARGE SCALE GENOMIC DNA]</scope>
    <source>
        <strain evidence="7 8">CBS 200.50</strain>
    </source>
</reference>
<comment type="function">
    <text evidence="6">Part of the dynactin complex that activates the molecular motor dynein for ultra-processive transport along microtubules.</text>
</comment>
<dbReference type="GO" id="GO:0007052">
    <property type="term" value="P:mitotic spindle organization"/>
    <property type="evidence" value="ECO:0007669"/>
    <property type="project" value="TreeGrafter"/>
</dbReference>
<comment type="caution">
    <text evidence="7">The sequence shown here is derived from an EMBL/GenBank/DDBJ whole genome shotgun (WGS) entry which is preliminary data.</text>
</comment>
<dbReference type="OrthoDB" id="2355at2759"/>
<evidence type="ECO:0000256" key="1">
    <source>
        <dbReference type="ARBA" id="ARBA00004245"/>
    </source>
</evidence>
<dbReference type="GO" id="GO:0070840">
    <property type="term" value="F:dynein complex binding"/>
    <property type="evidence" value="ECO:0007669"/>
    <property type="project" value="TreeGrafter"/>
</dbReference>
<accession>S8C2S0</accession>
<gene>
    <name evidence="7" type="ORF">H072_4090</name>
</gene>
<dbReference type="Proteomes" id="UP000015100">
    <property type="component" value="Unassembled WGS sequence"/>
</dbReference>
<sequence length="177" mass="18828">MAPRSSAPLPPLSIDPTALLSDAISFSGSYPVTIGSNTVLHPRSKFNSTDGPIIIGSNCIISEKTQLIAPGVDGLVLEDFVLVEVNCHIQAARIGEGSSIEVGVKVGKASRIGNNCTLSPLSTIPDGTNLPDFTVIYGENDRRIDTSDTVTARNETLLAHIDCLQKLLPNKAEKYTR</sequence>
<dbReference type="InterPro" id="IPR011004">
    <property type="entry name" value="Trimer_LpxA-like_sf"/>
</dbReference>
<evidence type="ECO:0000256" key="4">
    <source>
        <dbReference type="ARBA" id="ARBA00022490"/>
    </source>
</evidence>
<evidence type="ECO:0000313" key="8">
    <source>
        <dbReference type="Proteomes" id="UP000015100"/>
    </source>
</evidence>
<dbReference type="SUPFAM" id="SSF51161">
    <property type="entry name" value="Trimeric LpxA-like enzymes"/>
    <property type="match status" value="1"/>
</dbReference>
<keyword evidence="5" id="KW-0206">Cytoskeleton</keyword>
<evidence type="ECO:0000256" key="6">
    <source>
        <dbReference type="ARBA" id="ARBA00034687"/>
    </source>
</evidence>
<dbReference type="AlphaFoldDB" id="S8C2S0"/>
<evidence type="ECO:0000256" key="2">
    <source>
        <dbReference type="ARBA" id="ARBA00007719"/>
    </source>
</evidence>
<organism evidence="7 8">
    <name type="scientific">Dactylellina haptotyla (strain CBS 200.50)</name>
    <name type="common">Nematode-trapping fungus</name>
    <name type="synonym">Monacrosporium haptotylum</name>
    <dbReference type="NCBI Taxonomy" id="1284197"/>
    <lineage>
        <taxon>Eukaryota</taxon>
        <taxon>Fungi</taxon>
        <taxon>Dikarya</taxon>
        <taxon>Ascomycota</taxon>
        <taxon>Pezizomycotina</taxon>
        <taxon>Orbiliomycetes</taxon>
        <taxon>Orbiliales</taxon>
        <taxon>Orbiliaceae</taxon>
        <taxon>Dactylellina</taxon>
    </lineage>
</organism>
<evidence type="ECO:0000313" key="7">
    <source>
        <dbReference type="EMBL" id="EPS41937.1"/>
    </source>
</evidence>
<dbReference type="PANTHER" id="PTHR13072:SF0">
    <property type="entry name" value="DYNACTIN SUBUNIT 6"/>
    <property type="match status" value="1"/>
</dbReference>
<name>S8C2S0_DACHA</name>
<proteinExistence type="inferred from homology"/>
<evidence type="ECO:0000256" key="5">
    <source>
        <dbReference type="ARBA" id="ARBA00023212"/>
    </source>
</evidence>
<dbReference type="GO" id="GO:0005869">
    <property type="term" value="C:dynactin complex"/>
    <property type="evidence" value="ECO:0007669"/>
    <property type="project" value="InterPro"/>
</dbReference>
<dbReference type="Gene3D" id="2.160.10.10">
    <property type="entry name" value="Hexapeptide repeat proteins"/>
    <property type="match status" value="1"/>
</dbReference>
<evidence type="ECO:0000256" key="3">
    <source>
        <dbReference type="ARBA" id="ARBA00016573"/>
    </source>
</evidence>
<dbReference type="eggNOG" id="KOG4042">
    <property type="taxonomic scope" value="Eukaryota"/>
</dbReference>